<evidence type="ECO:0000313" key="2">
    <source>
        <dbReference type="Proteomes" id="UP001183643"/>
    </source>
</evidence>
<organism evidence="1 2">
    <name type="scientific">Catenuloplanes atrovinosus</name>
    <dbReference type="NCBI Taxonomy" id="137266"/>
    <lineage>
        <taxon>Bacteria</taxon>
        <taxon>Bacillati</taxon>
        <taxon>Actinomycetota</taxon>
        <taxon>Actinomycetes</taxon>
        <taxon>Micromonosporales</taxon>
        <taxon>Micromonosporaceae</taxon>
        <taxon>Catenuloplanes</taxon>
    </lineage>
</organism>
<gene>
    <name evidence="1" type="ORF">J2S41_003997</name>
</gene>
<protein>
    <submittedName>
        <fullName evidence="1">Uncharacterized protein</fullName>
    </submittedName>
</protein>
<comment type="caution">
    <text evidence="1">The sequence shown here is derived from an EMBL/GenBank/DDBJ whole genome shotgun (WGS) entry which is preliminary data.</text>
</comment>
<dbReference type="EMBL" id="JAVDYB010000001">
    <property type="protein sequence ID" value="MDR7277219.1"/>
    <property type="molecule type" value="Genomic_DNA"/>
</dbReference>
<sequence length="112" mass="12199">MAVIGFLGCMGGAFWLAYKSLGIDHLSGEEIRDGRVCTAEVLSVEDTGSILNDDTVYEFRLRVKPSDGTGYEATLRDALNSVEAGRVGAGTVEFRCVIDRDDASRVEVFWSD</sequence>
<evidence type="ECO:0000313" key="1">
    <source>
        <dbReference type="EMBL" id="MDR7277219.1"/>
    </source>
</evidence>
<keyword evidence="2" id="KW-1185">Reference proteome</keyword>
<dbReference type="RefSeq" id="WP_310369416.1">
    <property type="nucleotide sequence ID" value="NZ_JAVDYB010000001.1"/>
</dbReference>
<accession>A0AAE3YNT7</accession>
<proteinExistence type="predicted"/>
<dbReference type="Proteomes" id="UP001183643">
    <property type="component" value="Unassembled WGS sequence"/>
</dbReference>
<name>A0AAE3YNT7_9ACTN</name>
<reference evidence="1" key="1">
    <citation type="submission" date="2023-07" db="EMBL/GenBank/DDBJ databases">
        <title>Sequencing the genomes of 1000 actinobacteria strains.</title>
        <authorList>
            <person name="Klenk H.-P."/>
        </authorList>
    </citation>
    <scope>NUCLEOTIDE SEQUENCE</scope>
    <source>
        <strain evidence="1">DSM 44707</strain>
    </source>
</reference>
<dbReference type="AlphaFoldDB" id="A0AAE3YNT7"/>